<dbReference type="SMART" id="SM00354">
    <property type="entry name" value="HTH_LACI"/>
    <property type="match status" value="1"/>
</dbReference>
<evidence type="ECO:0000259" key="4">
    <source>
        <dbReference type="PROSITE" id="PS50932"/>
    </source>
</evidence>
<dbReference type="Gene3D" id="3.40.50.2300">
    <property type="match status" value="2"/>
</dbReference>
<dbReference type="InterPro" id="IPR046335">
    <property type="entry name" value="LacI/GalR-like_sensor"/>
</dbReference>
<reference evidence="5 6" key="1">
    <citation type="submission" date="2020-01" db="EMBL/GenBank/DDBJ databases">
        <title>Genomes of bacteria type strains.</title>
        <authorList>
            <person name="Chen J."/>
            <person name="Zhu S."/>
            <person name="Yang J."/>
        </authorList>
    </citation>
    <scope>NUCLEOTIDE SEQUENCE [LARGE SCALE GENOMIC DNA]</scope>
    <source>
        <strain evidence="5 6">DSM 16655</strain>
    </source>
</reference>
<evidence type="ECO:0000313" key="6">
    <source>
        <dbReference type="Proteomes" id="UP001320715"/>
    </source>
</evidence>
<keyword evidence="1" id="KW-0805">Transcription regulation</keyword>
<dbReference type="SUPFAM" id="SSF47413">
    <property type="entry name" value="lambda repressor-like DNA-binding domains"/>
    <property type="match status" value="1"/>
</dbReference>
<keyword evidence="6" id="KW-1185">Reference proteome</keyword>
<dbReference type="CDD" id="cd01392">
    <property type="entry name" value="HTH_LacI"/>
    <property type="match status" value="1"/>
</dbReference>
<keyword evidence="3" id="KW-0804">Transcription</keyword>
<dbReference type="Gene3D" id="1.10.260.40">
    <property type="entry name" value="lambda repressor-like DNA-binding domains"/>
    <property type="match status" value="1"/>
</dbReference>
<dbReference type="InterPro" id="IPR028082">
    <property type="entry name" value="Peripla_BP_I"/>
</dbReference>
<proteinExistence type="predicted"/>
<dbReference type="Proteomes" id="UP001320715">
    <property type="component" value="Unassembled WGS sequence"/>
</dbReference>
<evidence type="ECO:0000256" key="1">
    <source>
        <dbReference type="ARBA" id="ARBA00023015"/>
    </source>
</evidence>
<protein>
    <submittedName>
        <fullName evidence="5">Substrate-binding domain-containing protein</fullName>
    </submittedName>
</protein>
<dbReference type="Pfam" id="PF00356">
    <property type="entry name" value="LacI"/>
    <property type="match status" value="1"/>
</dbReference>
<evidence type="ECO:0000313" key="5">
    <source>
        <dbReference type="EMBL" id="MCO6409321.1"/>
    </source>
</evidence>
<feature type="domain" description="HTH lacI-type" evidence="4">
    <location>
        <begin position="7"/>
        <end position="61"/>
    </location>
</feature>
<dbReference type="PROSITE" id="PS50932">
    <property type="entry name" value="HTH_LACI_2"/>
    <property type="match status" value="1"/>
</dbReference>
<dbReference type="Pfam" id="PF13377">
    <property type="entry name" value="Peripla_BP_3"/>
    <property type="match status" value="1"/>
</dbReference>
<gene>
    <name evidence="5" type="ORF">GTW23_14140</name>
</gene>
<dbReference type="InterPro" id="IPR000843">
    <property type="entry name" value="HTH_LacI"/>
</dbReference>
<name>A0ABT1CUQ8_9HYPH</name>
<dbReference type="CDD" id="cd06273">
    <property type="entry name" value="PBP1_LacI-like"/>
    <property type="match status" value="1"/>
</dbReference>
<dbReference type="PRINTS" id="PR00036">
    <property type="entry name" value="HTHLACI"/>
</dbReference>
<accession>A0ABT1CUQ8</accession>
<dbReference type="EMBL" id="JAAAML010000002">
    <property type="protein sequence ID" value="MCO6409321.1"/>
    <property type="molecule type" value="Genomic_DNA"/>
</dbReference>
<dbReference type="InterPro" id="IPR010982">
    <property type="entry name" value="Lambda_DNA-bd_dom_sf"/>
</dbReference>
<evidence type="ECO:0000256" key="2">
    <source>
        <dbReference type="ARBA" id="ARBA00023125"/>
    </source>
</evidence>
<dbReference type="PANTHER" id="PTHR30146">
    <property type="entry name" value="LACI-RELATED TRANSCRIPTIONAL REPRESSOR"/>
    <property type="match status" value="1"/>
</dbReference>
<comment type="caution">
    <text evidence="5">The sequence shown here is derived from an EMBL/GenBank/DDBJ whole genome shotgun (WGS) entry which is preliminary data.</text>
</comment>
<sequence length="342" mass="36587">MNEFAKPTLDDVARAAGVSTATVSRCLNAPDRVIATTRERVMQAIETLGYTPDFGGRALASRRTNTVGAIIPTMDNAIFARGLQSFQEALSRFGKTLLVASSGYSPAREREQMEVMASRGVDGLLLIGSARPEASVEFLRRRGIPFLGAWNLGGEDGYFVGFDNRAAAAGLTEKVLAKGHRRLAMIAGITEMNDRAADRMEGVRAAAERAGIPADELPVIEAAYTFDEGAKAFGNLMALAPRPTAVLCGNDVLAVGAMQKARELGLRVPEDVSITGFDDIDLAGVVDPKLTTVRVPHNRMGEAAAEMLIRLINKEQVERRIEIPTAIVERGTLGPPTPDPAT</sequence>
<evidence type="ECO:0000256" key="3">
    <source>
        <dbReference type="ARBA" id="ARBA00023163"/>
    </source>
</evidence>
<dbReference type="PANTHER" id="PTHR30146:SF33">
    <property type="entry name" value="TRANSCRIPTIONAL REGULATOR"/>
    <property type="match status" value="1"/>
</dbReference>
<organism evidence="5 6">
    <name type="scientific">Hoeflea alexandrii</name>
    <dbReference type="NCBI Taxonomy" id="288436"/>
    <lineage>
        <taxon>Bacteria</taxon>
        <taxon>Pseudomonadati</taxon>
        <taxon>Pseudomonadota</taxon>
        <taxon>Alphaproteobacteria</taxon>
        <taxon>Hyphomicrobiales</taxon>
        <taxon>Rhizobiaceae</taxon>
        <taxon>Hoeflea</taxon>
    </lineage>
</organism>
<dbReference type="RefSeq" id="WP_252916215.1">
    <property type="nucleotide sequence ID" value="NZ_JAAAML010000002.1"/>
</dbReference>
<dbReference type="SUPFAM" id="SSF53822">
    <property type="entry name" value="Periplasmic binding protein-like I"/>
    <property type="match status" value="1"/>
</dbReference>
<keyword evidence="2" id="KW-0238">DNA-binding</keyword>